<evidence type="ECO:0000313" key="14">
    <source>
        <dbReference type="Proteomes" id="UP000504603"/>
    </source>
</evidence>
<dbReference type="AlphaFoldDB" id="A0A6J1CD84"/>
<proteinExistence type="inferred from homology"/>
<dbReference type="GO" id="GO:0006465">
    <property type="term" value="P:signal peptide processing"/>
    <property type="evidence" value="ECO:0007669"/>
    <property type="project" value="InterPro"/>
</dbReference>
<dbReference type="Gene3D" id="2.10.109.10">
    <property type="entry name" value="Umud Fragment, subunit A"/>
    <property type="match status" value="1"/>
</dbReference>
<dbReference type="GO" id="GO:0009534">
    <property type="term" value="C:chloroplast thylakoid"/>
    <property type="evidence" value="ECO:0007669"/>
    <property type="project" value="UniProtKB-ARBA"/>
</dbReference>
<evidence type="ECO:0000256" key="6">
    <source>
        <dbReference type="ARBA" id="ARBA00022528"/>
    </source>
</evidence>
<dbReference type="CDD" id="cd06530">
    <property type="entry name" value="S26_SPase_I"/>
    <property type="match status" value="1"/>
</dbReference>
<dbReference type="InterPro" id="IPR019758">
    <property type="entry name" value="Pept_S26A_signal_pept_1_CS"/>
</dbReference>
<dbReference type="Pfam" id="PF10502">
    <property type="entry name" value="Peptidase_S26"/>
    <property type="match status" value="1"/>
</dbReference>
<evidence type="ECO:0000259" key="13">
    <source>
        <dbReference type="Pfam" id="PF10502"/>
    </source>
</evidence>
<dbReference type="EC" id="3.4.21.89" evidence="5"/>
<keyword evidence="14" id="KW-1185">Reference proteome</keyword>
<evidence type="ECO:0000256" key="10">
    <source>
        <dbReference type="ARBA" id="ARBA00022946"/>
    </source>
</evidence>
<dbReference type="FunFam" id="2.10.109.10:FF:000012">
    <property type="entry name" value="Peptidase/ serine-type peptidase"/>
    <property type="match status" value="1"/>
</dbReference>
<dbReference type="RefSeq" id="XP_022139761.1">
    <property type="nucleotide sequence ID" value="XM_022284069.1"/>
</dbReference>
<gene>
    <name evidence="15 16" type="primary">LOC111010591</name>
</gene>
<sequence>MAIRVTVSFSGYVAQNLASSAGFRVGNCRAVHECWIRSRIFGSNQKPEFDPSGAARNYRPDIRPSNSKCWVKNSASSFSTLAGEIVGDNCRSPLLLGLISIMKSTACTSVSSPMAMGIFGVSSFNAASIIPFLQGSKWLPCNESIPHSASAEIESYGVFDSAADEGLSKPPNPPRLEKSSWFSRFLNNCSEDAKAIVTALTVSVLFRSFLAEPRSIPSSSMYPTLDVGDRILAEKVSYFFRKPSVSDIVIFKAPPILQEVGYKSSDVFIKRVVAKAGDYVEVRDGKLLVNGDAQDEEFILEPLSYDMDPMLVPEGYVFVMGDNRNNSFDSHNWGPLPVENIVGRSVFRYWPPSKVSDTTTGSKNAGKEYEKVIRHILLIDCNEPKEMKIHRRTPLLFFLLQLQIASSLCSNSDNNLLQDVLKQIAGKQGWDLEEMRISKLDVGTLRFGCAESYEIHLELGKTRLLAKFSDEVSSWRKPSYGNETSFGSLINDIASIAAIRSFKIVGPFELMVEGDAQLSLFLPKNATHVGLKRILVGEGITVEVSEAEEVSVFYSSDLARLLDQTRMTNGKTKFYPFWLPFCLPLLPIRILGSVTLSAYRTRNPDDYIRTTFLSKDSIELLPDKCYGRNTYTKKSPLLDSLKLRFNTLESVLQRHFSNRILQNSFLGFVKVKMRASVVVWFQLEVESNIGTNSSRYAKLTEWRTRPAVERAVFEVLARVNALTLRLKSLTVKKLKPLIVADSIEWRYLLPNISFTKFPSLRVRPEALTLDVKW</sequence>
<accession>A0A6J1CD84</accession>
<evidence type="ECO:0000256" key="7">
    <source>
        <dbReference type="ARBA" id="ARBA00022640"/>
    </source>
</evidence>
<comment type="similarity">
    <text evidence="4">Belongs to the peptidase S26 family.</text>
</comment>
<evidence type="ECO:0000313" key="15">
    <source>
        <dbReference type="RefSeq" id="XP_022139761.1"/>
    </source>
</evidence>
<feature type="active site" evidence="12">
    <location>
        <position position="220"/>
    </location>
</feature>
<keyword evidence="9" id="KW-0378">Hydrolase</keyword>
<dbReference type="PANTHER" id="PTHR34454">
    <property type="entry name" value="TUNICAMYCIN INDUCED PROTEIN"/>
    <property type="match status" value="1"/>
</dbReference>
<dbReference type="OrthoDB" id="308440at2759"/>
<evidence type="ECO:0000256" key="12">
    <source>
        <dbReference type="PIRSR" id="PIRSR600223-1"/>
    </source>
</evidence>
<dbReference type="InterPro" id="IPR053283">
    <property type="entry name" value="TUNICAMYCIN_INDUCED_1"/>
</dbReference>
<evidence type="ECO:0000256" key="11">
    <source>
        <dbReference type="ARBA" id="ARBA00023136"/>
    </source>
</evidence>
<dbReference type="PANTHER" id="PTHR34454:SF3">
    <property type="entry name" value="PEPTIDASE I, PUTATIVE-RELATED"/>
    <property type="match status" value="1"/>
</dbReference>
<dbReference type="Proteomes" id="UP000504603">
    <property type="component" value="Unplaced"/>
</dbReference>
<evidence type="ECO:0000256" key="4">
    <source>
        <dbReference type="ARBA" id="ARBA00009370"/>
    </source>
</evidence>
<keyword evidence="6" id="KW-0150">Chloroplast</keyword>
<dbReference type="InterPro" id="IPR019533">
    <property type="entry name" value="Peptidase_S26"/>
</dbReference>
<dbReference type="NCBIfam" id="TIGR02227">
    <property type="entry name" value="sigpep_I_bact"/>
    <property type="match status" value="1"/>
</dbReference>
<dbReference type="GeneID" id="111010591"/>
<dbReference type="InterPro" id="IPR036286">
    <property type="entry name" value="LexA/Signal_pep-like_sf"/>
</dbReference>
<evidence type="ECO:0000313" key="16">
    <source>
        <dbReference type="RefSeq" id="XP_022139770.1"/>
    </source>
</evidence>
<evidence type="ECO:0000256" key="2">
    <source>
        <dbReference type="ARBA" id="ARBA00004229"/>
    </source>
</evidence>
<evidence type="ECO:0000256" key="5">
    <source>
        <dbReference type="ARBA" id="ARBA00013208"/>
    </source>
</evidence>
<keyword evidence="10" id="KW-0809">Transit peptide</keyword>
<dbReference type="GO" id="GO:0004252">
    <property type="term" value="F:serine-type endopeptidase activity"/>
    <property type="evidence" value="ECO:0007669"/>
    <property type="project" value="InterPro"/>
</dbReference>
<dbReference type="PRINTS" id="PR00727">
    <property type="entry name" value="LEADERPTASE"/>
</dbReference>
<dbReference type="InterPro" id="IPR019756">
    <property type="entry name" value="Pept_S26A_signal_pept_1_Ser-AS"/>
</dbReference>
<comment type="catalytic activity">
    <reaction evidence="1">
        <text>Cleavage of hydrophobic, N-terminal signal or leader sequences from secreted and periplasmic proteins.</text>
        <dbReference type="EC" id="3.4.21.89"/>
    </reaction>
</comment>
<keyword evidence="11" id="KW-0472">Membrane</keyword>
<dbReference type="KEGG" id="mcha:111010591"/>
<protein>
    <recommendedName>
        <fullName evidence="5">signal peptidase I</fullName>
        <ecNumber evidence="5">3.4.21.89</ecNumber>
    </recommendedName>
</protein>
<dbReference type="PROSITE" id="PS00501">
    <property type="entry name" value="SPASE_I_1"/>
    <property type="match status" value="1"/>
</dbReference>
<dbReference type="PROSITE" id="PS00761">
    <property type="entry name" value="SPASE_I_3"/>
    <property type="match status" value="1"/>
</dbReference>
<evidence type="ECO:0000256" key="9">
    <source>
        <dbReference type="ARBA" id="ARBA00022801"/>
    </source>
</evidence>
<dbReference type="SUPFAM" id="SSF51306">
    <property type="entry name" value="LexA/Signal peptidase"/>
    <property type="match status" value="1"/>
</dbReference>
<dbReference type="RefSeq" id="XP_022139770.1">
    <property type="nucleotide sequence ID" value="XM_022284078.1"/>
</dbReference>
<organism evidence="14 16">
    <name type="scientific">Momordica charantia</name>
    <name type="common">Bitter gourd</name>
    <name type="synonym">Balsam pear</name>
    <dbReference type="NCBI Taxonomy" id="3673"/>
    <lineage>
        <taxon>Eukaryota</taxon>
        <taxon>Viridiplantae</taxon>
        <taxon>Streptophyta</taxon>
        <taxon>Embryophyta</taxon>
        <taxon>Tracheophyta</taxon>
        <taxon>Spermatophyta</taxon>
        <taxon>Magnoliopsida</taxon>
        <taxon>eudicotyledons</taxon>
        <taxon>Gunneridae</taxon>
        <taxon>Pentapetalae</taxon>
        <taxon>rosids</taxon>
        <taxon>fabids</taxon>
        <taxon>Cucurbitales</taxon>
        <taxon>Cucurbitaceae</taxon>
        <taxon>Momordiceae</taxon>
        <taxon>Momordica</taxon>
    </lineage>
</organism>
<reference evidence="15 16" key="1">
    <citation type="submission" date="2025-04" db="UniProtKB">
        <authorList>
            <consortium name="RefSeq"/>
        </authorList>
    </citation>
    <scope>IDENTIFICATION</scope>
    <source>
        <strain evidence="15 16">OHB3-1</strain>
    </source>
</reference>
<dbReference type="InterPro" id="IPR000223">
    <property type="entry name" value="Pept_S26A_signal_pept_1"/>
</dbReference>
<feature type="domain" description="Peptidase S26" evidence="13">
    <location>
        <begin position="193"/>
        <end position="350"/>
    </location>
</feature>
<keyword evidence="7" id="KW-0934">Plastid</keyword>
<dbReference type="GO" id="GO:0009003">
    <property type="term" value="F:signal peptidase activity"/>
    <property type="evidence" value="ECO:0007669"/>
    <property type="project" value="UniProtKB-EC"/>
</dbReference>
<keyword evidence="8" id="KW-0645">Protease</keyword>
<dbReference type="GO" id="GO:0016020">
    <property type="term" value="C:membrane"/>
    <property type="evidence" value="ECO:0007669"/>
    <property type="project" value="UniProtKB-SubCell"/>
</dbReference>
<evidence type="ECO:0000256" key="3">
    <source>
        <dbReference type="ARBA" id="ARBA00004370"/>
    </source>
</evidence>
<comment type="subcellular location">
    <subcellularLocation>
        <location evidence="3">Membrane</location>
    </subcellularLocation>
    <subcellularLocation>
        <location evidence="2">Plastid</location>
        <location evidence="2">Chloroplast</location>
    </subcellularLocation>
</comment>
<name>A0A6J1CD84_MOMCH</name>
<feature type="active site" evidence="12">
    <location>
        <position position="270"/>
    </location>
</feature>
<evidence type="ECO:0000256" key="1">
    <source>
        <dbReference type="ARBA" id="ARBA00000677"/>
    </source>
</evidence>
<evidence type="ECO:0000256" key="8">
    <source>
        <dbReference type="ARBA" id="ARBA00022670"/>
    </source>
</evidence>